<dbReference type="AlphaFoldDB" id="A0A1H9QPV0"/>
<reference evidence="2" key="1">
    <citation type="submission" date="2016-10" db="EMBL/GenBank/DDBJ databases">
        <authorList>
            <person name="Varghese N."/>
            <person name="Submissions S."/>
        </authorList>
    </citation>
    <scope>NUCLEOTIDE SEQUENCE [LARGE SCALE GENOMIC DNA]</scope>
    <source>
        <strain evidence="2">DSM 44260</strain>
    </source>
</reference>
<gene>
    <name evidence="1" type="ORF">SAMN04487818_104359</name>
</gene>
<dbReference type="RefSeq" id="WP_092776875.1">
    <property type="nucleotide sequence ID" value="NZ_FOGI01000004.1"/>
</dbReference>
<evidence type="ECO:0000313" key="1">
    <source>
        <dbReference type="EMBL" id="SER61753.1"/>
    </source>
</evidence>
<protein>
    <submittedName>
        <fullName evidence="1">Uncharacterized protein</fullName>
    </submittedName>
</protein>
<dbReference type="STRING" id="155974.SAMN04487818_104359"/>
<dbReference type="EMBL" id="FOGI01000004">
    <property type="protein sequence ID" value="SER61753.1"/>
    <property type="molecule type" value="Genomic_DNA"/>
</dbReference>
<evidence type="ECO:0000313" key="2">
    <source>
        <dbReference type="Proteomes" id="UP000199051"/>
    </source>
</evidence>
<keyword evidence="2" id="KW-1185">Reference proteome</keyword>
<sequence>MSWSDYHRRRAALDDVLARLRPDPGAPVPFTDEVAELFDSPAQVLLALHYRWTLKLTGRVGLAQSDADRDPDVDLVDAVTTAWLDTAAEHGLLRAVIDAHAAADPEVLRPGLESEQRMLALAAGLVGPGEPRTEITRVGAAFTALLRSAPRRTPPVRHLFGRYAASA</sequence>
<accession>A0A1H9QPV0</accession>
<dbReference type="Proteomes" id="UP000199051">
    <property type="component" value="Unassembled WGS sequence"/>
</dbReference>
<name>A0A1H9QPV0_9PSEU</name>
<organism evidence="1 2">
    <name type="scientific">Actinokineospora terrae</name>
    <dbReference type="NCBI Taxonomy" id="155974"/>
    <lineage>
        <taxon>Bacteria</taxon>
        <taxon>Bacillati</taxon>
        <taxon>Actinomycetota</taxon>
        <taxon>Actinomycetes</taxon>
        <taxon>Pseudonocardiales</taxon>
        <taxon>Pseudonocardiaceae</taxon>
        <taxon>Actinokineospora</taxon>
    </lineage>
</organism>
<proteinExistence type="predicted"/>